<protein>
    <recommendedName>
        <fullName evidence="7">DUF4139 domain-containing protein</fullName>
    </recommendedName>
</protein>
<keyword evidence="2" id="KW-0732">Signal</keyword>
<dbReference type="InterPro" id="IPR025554">
    <property type="entry name" value="DUF4140"/>
</dbReference>
<accession>A0A086Y4D0</accession>
<evidence type="ECO:0000259" key="4">
    <source>
        <dbReference type="Pfam" id="PF13600"/>
    </source>
</evidence>
<dbReference type="InterPro" id="IPR037291">
    <property type="entry name" value="DUF4139"/>
</dbReference>
<sequence length="529" mass="55175">MRLPLICALMLSAAPAALMAAPIERPATVTAVTLFAQGAQVTRTVEIPAGAGTAEFLIPGLPDGTDAATLRVSGEGVQIGAVTLIDGRAPSAAPTDSPALIAARDRVAQLTAALADKTDAVAAIRAEAQAARAEAAFLEGASTQGTPATGLADLAKTVGQGVLDAERRAIAAEARARTADVALEPDRQALERAKLDLAALEHPARASDSLLVEASGKGRLTITTFVADAGWSPAYDLRLDGAGGKLGIERFATVHQASGEDWPEVALTLSTARPAEQTAASDLPEELVHSGPPMPAAPAPMAMRKADAVMLAAASEADTLTPELQGETLVYRYGAPVRIRDGVEALRLKLDALSAPVTEVAQAVPRLDSVAYRQIEGRNDGEEPLLPGPANLFVGDAMVGTAEVPLVAAGDKFSFGFGAIDGLRLKRIVPQASEGDRGLIAKSNARVEMAQISVENLTGRNWPVRLIDRVPYSEQDALKVSWKADPAPTETDWHDRRGVLAWSFDLPAGQSRQIALTTTIGWPAGEVLQ</sequence>
<feature type="coiled-coil region" evidence="1">
    <location>
        <begin position="114"/>
        <end position="141"/>
    </location>
</feature>
<dbReference type="NCBIfam" id="TIGR02231">
    <property type="entry name" value="mucoidy inhibitor MuiA family protein"/>
    <property type="match status" value="1"/>
</dbReference>
<organism evidence="5 6">
    <name type="scientific">Paenirhodobacter enshiensis</name>
    <dbReference type="NCBI Taxonomy" id="1105367"/>
    <lineage>
        <taxon>Bacteria</taxon>
        <taxon>Pseudomonadati</taxon>
        <taxon>Pseudomonadota</taxon>
        <taxon>Alphaproteobacteria</taxon>
        <taxon>Rhodobacterales</taxon>
        <taxon>Rhodobacter group</taxon>
        <taxon>Paenirhodobacter</taxon>
    </lineage>
</organism>
<evidence type="ECO:0000313" key="5">
    <source>
        <dbReference type="EMBL" id="KFI29130.1"/>
    </source>
</evidence>
<feature type="chain" id="PRO_5001817420" description="DUF4139 domain-containing protein" evidence="2">
    <location>
        <begin position="21"/>
        <end position="529"/>
    </location>
</feature>
<dbReference type="Pfam" id="PF13598">
    <property type="entry name" value="DUF4139"/>
    <property type="match status" value="1"/>
</dbReference>
<proteinExistence type="predicted"/>
<reference evidence="5 6" key="1">
    <citation type="submission" date="2014-03" db="EMBL/GenBank/DDBJ databases">
        <title>Genome of Paenirhodobacter enshiensis DW2-9.</title>
        <authorList>
            <person name="Wang D."/>
            <person name="Wang G."/>
        </authorList>
    </citation>
    <scope>NUCLEOTIDE SEQUENCE [LARGE SCALE GENOMIC DNA]</scope>
    <source>
        <strain evidence="5 6">DW2-9</strain>
    </source>
</reference>
<dbReference type="AlphaFoldDB" id="A0A086Y4D0"/>
<feature type="signal peptide" evidence="2">
    <location>
        <begin position="1"/>
        <end position="20"/>
    </location>
</feature>
<dbReference type="PANTHER" id="PTHR31005">
    <property type="entry name" value="DUF4139 DOMAIN-CONTAINING PROTEIN"/>
    <property type="match status" value="1"/>
</dbReference>
<evidence type="ECO:0000259" key="3">
    <source>
        <dbReference type="Pfam" id="PF13598"/>
    </source>
</evidence>
<keyword evidence="6" id="KW-1185">Reference proteome</keyword>
<gene>
    <name evidence="5" type="ORF">CG50_13195</name>
</gene>
<dbReference type="Pfam" id="PF13600">
    <property type="entry name" value="DUF4140"/>
    <property type="match status" value="1"/>
</dbReference>
<evidence type="ECO:0008006" key="7">
    <source>
        <dbReference type="Google" id="ProtNLM"/>
    </source>
</evidence>
<evidence type="ECO:0000313" key="6">
    <source>
        <dbReference type="Proteomes" id="UP000028824"/>
    </source>
</evidence>
<name>A0A086Y4D0_9RHOB</name>
<dbReference type="PANTHER" id="PTHR31005:SF8">
    <property type="entry name" value="DUF4139 DOMAIN-CONTAINING PROTEIN"/>
    <property type="match status" value="1"/>
</dbReference>
<feature type="domain" description="DUF4139" evidence="3">
    <location>
        <begin position="220"/>
        <end position="523"/>
    </location>
</feature>
<dbReference type="EMBL" id="JFZB01000005">
    <property type="protein sequence ID" value="KFI29130.1"/>
    <property type="molecule type" value="Genomic_DNA"/>
</dbReference>
<feature type="domain" description="DUF4140" evidence="4">
    <location>
        <begin position="32"/>
        <end position="138"/>
    </location>
</feature>
<dbReference type="RefSeq" id="WP_036635807.1">
    <property type="nucleotide sequence ID" value="NZ_JFZB01000005.1"/>
</dbReference>
<dbReference type="InterPro" id="IPR011935">
    <property type="entry name" value="CHP02231"/>
</dbReference>
<keyword evidence="1" id="KW-0175">Coiled coil</keyword>
<dbReference type="OrthoDB" id="580912at2"/>
<comment type="caution">
    <text evidence="5">The sequence shown here is derived from an EMBL/GenBank/DDBJ whole genome shotgun (WGS) entry which is preliminary data.</text>
</comment>
<evidence type="ECO:0000256" key="1">
    <source>
        <dbReference type="SAM" id="Coils"/>
    </source>
</evidence>
<evidence type="ECO:0000256" key="2">
    <source>
        <dbReference type="SAM" id="SignalP"/>
    </source>
</evidence>
<dbReference type="eggNOG" id="COG1842">
    <property type="taxonomic scope" value="Bacteria"/>
</dbReference>
<dbReference type="Proteomes" id="UP000028824">
    <property type="component" value="Unassembled WGS sequence"/>
</dbReference>